<evidence type="ECO:0000256" key="4">
    <source>
        <dbReference type="ARBA" id="ARBA00023163"/>
    </source>
</evidence>
<dbReference type="RefSeq" id="WP_127730994.1">
    <property type="nucleotide sequence ID" value="NZ_SACP01000015.1"/>
</dbReference>
<dbReference type="PRINTS" id="PR00039">
    <property type="entry name" value="HTHLYSR"/>
</dbReference>
<feature type="domain" description="HTH lysR-type" evidence="5">
    <location>
        <begin position="9"/>
        <end position="66"/>
    </location>
</feature>
<dbReference type="PANTHER" id="PTHR30537:SF5">
    <property type="entry name" value="HTH-TYPE TRANSCRIPTIONAL ACTIVATOR TTDR-RELATED"/>
    <property type="match status" value="1"/>
</dbReference>
<reference evidence="6 7" key="1">
    <citation type="submission" date="2019-01" db="EMBL/GenBank/DDBJ databases">
        <authorList>
            <person name="Chen W.-M."/>
        </authorList>
    </citation>
    <scope>NUCLEOTIDE SEQUENCE [LARGE SCALE GENOMIC DNA]</scope>
    <source>
        <strain evidence="6 7">TER-1</strain>
    </source>
</reference>
<keyword evidence="7" id="KW-1185">Reference proteome</keyword>
<evidence type="ECO:0000313" key="6">
    <source>
        <dbReference type="EMBL" id="RVU16646.1"/>
    </source>
</evidence>
<dbReference type="PROSITE" id="PS50931">
    <property type="entry name" value="HTH_LYSR"/>
    <property type="match status" value="1"/>
</dbReference>
<dbReference type="InterPro" id="IPR036388">
    <property type="entry name" value="WH-like_DNA-bd_sf"/>
</dbReference>
<comment type="similarity">
    <text evidence="1">Belongs to the LysR transcriptional regulatory family.</text>
</comment>
<dbReference type="GO" id="GO:0003677">
    <property type="term" value="F:DNA binding"/>
    <property type="evidence" value="ECO:0007669"/>
    <property type="project" value="UniProtKB-KW"/>
</dbReference>
<dbReference type="GO" id="GO:0003700">
    <property type="term" value="F:DNA-binding transcription factor activity"/>
    <property type="evidence" value="ECO:0007669"/>
    <property type="project" value="InterPro"/>
</dbReference>
<dbReference type="PANTHER" id="PTHR30537">
    <property type="entry name" value="HTH-TYPE TRANSCRIPTIONAL REGULATOR"/>
    <property type="match status" value="1"/>
</dbReference>
<dbReference type="InterPro" id="IPR005119">
    <property type="entry name" value="LysR_subst-bd"/>
</dbReference>
<accession>A0A3S2VN48</accession>
<dbReference type="Pfam" id="PF03466">
    <property type="entry name" value="LysR_substrate"/>
    <property type="match status" value="1"/>
</dbReference>
<protein>
    <submittedName>
        <fullName evidence="6">LysR family transcriptional regulator</fullName>
    </submittedName>
</protein>
<keyword evidence="4" id="KW-0804">Transcription</keyword>
<dbReference type="InterPro" id="IPR000847">
    <property type="entry name" value="LysR_HTH_N"/>
</dbReference>
<name>A0A3S2VN48_9HYPH</name>
<evidence type="ECO:0000313" key="7">
    <source>
        <dbReference type="Proteomes" id="UP000286997"/>
    </source>
</evidence>
<evidence type="ECO:0000256" key="1">
    <source>
        <dbReference type="ARBA" id="ARBA00009437"/>
    </source>
</evidence>
<keyword evidence="2" id="KW-0805">Transcription regulation</keyword>
<dbReference type="Pfam" id="PF00126">
    <property type="entry name" value="HTH_1"/>
    <property type="match status" value="1"/>
</dbReference>
<gene>
    <name evidence="6" type="ORF">EOE48_16370</name>
</gene>
<keyword evidence="3" id="KW-0238">DNA-binding</keyword>
<dbReference type="EMBL" id="SACP01000015">
    <property type="protein sequence ID" value="RVU16646.1"/>
    <property type="molecule type" value="Genomic_DNA"/>
</dbReference>
<organism evidence="6 7">
    <name type="scientific">Methylobacterium oryzihabitans</name>
    <dbReference type="NCBI Taxonomy" id="2499852"/>
    <lineage>
        <taxon>Bacteria</taxon>
        <taxon>Pseudomonadati</taxon>
        <taxon>Pseudomonadota</taxon>
        <taxon>Alphaproteobacteria</taxon>
        <taxon>Hyphomicrobiales</taxon>
        <taxon>Methylobacteriaceae</taxon>
        <taxon>Methylobacterium</taxon>
    </lineage>
</organism>
<evidence type="ECO:0000256" key="2">
    <source>
        <dbReference type="ARBA" id="ARBA00023015"/>
    </source>
</evidence>
<proteinExistence type="inferred from homology"/>
<dbReference type="AlphaFoldDB" id="A0A3S2VN48"/>
<evidence type="ECO:0000256" key="3">
    <source>
        <dbReference type="ARBA" id="ARBA00023125"/>
    </source>
</evidence>
<dbReference type="InterPro" id="IPR058163">
    <property type="entry name" value="LysR-type_TF_proteobact-type"/>
</dbReference>
<evidence type="ECO:0000259" key="5">
    <source>
        <dbReference type="PROSITE" id="PS50931"/>
    </source>
</evidence>
<sequence>MALTPSRMPPFAGLLAFDATLRHGSMTLAGDELGLTQSAVSHRIRALEEFFGAALLERLNPGLRATEAGTRLARELAPLLGTLAGMRRRIAASPEPRGFRLGLGTSLLAWWLSPRLPALCEAFPDLVIDVVTWDTTAEAARSEVDLSLLWLPQESGTAGAGEVTFPVEHVFPVASPTLLRTMRPGSDWRTLPLLAKGRRGEETGREWSWATWRAPGREAMRFRDIGSSLQAAMDGNGVALARSLLVADALRQRRLVRLAGENEAFACTKSQVARWHDLHDGTAARMAAWLVSSAGREGASEGVATVADSSRD</sequence>
<dbReference type="SUPFAM" id="SSF46785">
    <property type="entry name" value="Winged helix' DNA-binding domain"/>
    <property type="match status" value="1"/>
</dbReference>
<dbReference type="SUPFAM" id="SSF53850">
    <property type="entry name" value="Periplasmic binding protein-like II"/>
    <property type="match status" value="1"/>
</dbReference>
<dbReference type="InterPro" id="IPR036390">
    <property type="entry name" value="WH_DNA-bd_sf"/>
</dbReference>
<dbReference type="Proteomes" id="UP000286997">
    <property type="component" value="Unassembled WGS sequence"/>
</dbReference>
<dbReference type="OrthoDB" id="9793571at2"/>
<dbReference type="Gene3D" id="1.10.10.10">
    <property type="entry name" value="Winged helix-like DNA-binding domain superfamily/Winged helix DNA-binding domain"/>
    <property type="match status" value="1"/>
</dbReference>
<comment type="caution">
    <text evidence="6">The sequence shown here is derived from an EMBL/GenBank/DDBJ whole genome shotgun (WGS) entry which is preliminary data.</text>
</comment>
<dbReference type="Gene3D" id="3.40.190.10">
    <property type="entry name" value="Periplasmic binding protein-like II"/>
    <property type="match status" value="2"/>
</dbReference>